<name>A0A1R3IBK8_COCAP</name>
<dbReference type="OrthoDB" id="428734at2759"/>
<keyword evidence="4" id="KW-1185">Reference proteome</keyword>
<evidence type="ECO:0000259" key="2">
    <source>
        <dbReference type="Pfam" id="PF03372"/>
    </source>
</evidence>
<sequence>MSSSGRPWDYREWEYAKTPAPPHCERFIVVSYNILADYLASTHRNLYNHIPDDMMKWEWRKEKLMVELGLWSADIMCFQEVDKFHDLEEQLKCRGYSGIWKMRTGIAIDGCAIFWRTSRFKLLHEESIEFNKHQLRDNVAQICVLEIKSQNEDENEAAESDHKKVVVVCNIHVLYNPKRGEIKLGQVRRLLERADAVSKSWDDAPVLLCGDFNCTPNSPLYNFISQQKLNLSRVDRDKVSGQASAQISTTPPPRPQSQSESGDSSCVGVPVTTVDVKELVAGMDKITTYDIPSVWSPMEIATAGATSGGSEDCNLLIQHSLQLKSTYTEVKELELSVNSGTRDSNGEPLVTSYNRRFLGSVDYIWRSQGLHTVRVLAPFPKHAMQYWTPGFPTDKWASDHIALASELAFTKHINNN</sequence>
<dbReference type="InterPro" id="IPR005135">
    <property type="entry name" value="Endo/exonuclease/phosphatase"/>
</dbReference>
<dbReference type="GO" id="GO:0004519">
    <property type="term" value="F:endonuclease activity"/>
    <property type="evidence" value="ECO:0007669"/>
    <property type="project" value="UniProtKB-KW"/>
</dbReference>
<dbReference type="EMBL" id="AWWV01010340">
    <property type="protein sequence ID" value="OMO79944.1"/>
    <property type="molecule type" value="Genomic_DNA"/>
</dbReference>
<organism evidence="3 4">
    <name type="scientific">Corchorus capsularis</name>
    <name type="common">Jute</name>
    <dbReference type="NCBI Taxonomy" id="210143"/>
    <lineage>
        <taxon>Eukaryota</taxon>
        <taxon>Viridiplantae</taxon>
        <taxon>Streptophyta</taxon>
        <taxon>Embryophyta</taxon>
        <taxon>Tracheophyta</taxon>
        <taxon>Spermatophyta</taxon>
        <taxon>Magnoliopsida</taxon>
        <taxon>eudicotyledons</taxon>
        <taxon>Gunneridae</taxon>
        <taxon>Pentapetalae</taxon>
        <taxon>rosids</taxon>
        <taxon>malvids</taxon>
        <taxon>Malvales</taxon>
        <taxon>Malvaceae</taxon>
        <taxon>Grewioideae</taxon>
        <taxon>Apeibeae</taxon>
        <taxon>Corchorus</taxon>
    </lineage>
</organism>
<keyword evidence="3" id="KW-0378">Hydrolase</keyword>
<gene>
    <name evidence="3" type="ORF">CCACVL1_13297</name>
</gene>
<evidence type="ECO:0000313" key="4">
    <source>
        <dbReference type="Proteomes" id="UP000188268"/>
    </source>
</evidence>
<comment type="caution">
    <text evidence="3">The sequence shown here is derived from an EMBL/GenBank/DDBJ whole genome shotgun (WGS) entry which is preliminary data.</text>
</comment>
<evidence type="ECO:0000256" key="1">
    <source>
        <dbReference type="SAM" id="MobiDB-lite"/>
    </source>
</evidence>
<reference evidence="3 4" key="1">
    <citation type="submission" date="2013-09" db="EMBL/GenBank/DDBJ databases">
        <title>Corchorus capsularis genome sequencing.</title>
        <authorList>
            <person name="Alam M."/>
            <person name="Haque M.S."/>
            <person name="Islam M.S."/>
            <person name="Emdad E.M."/>
            <person name="Islam M.M."/>
            <person name="Ahmed B."/>
            <person name="Halim A."/>
            <person name="Hossen Q.M.M."/>
            <person name="Hossain M.Z."/>
            <person name="Ahmed R."/>
            <person name="Khan M.M."/>
            <person name="Islam R."/>
            <person name="Rashid M.M."/>
            <person name="Khan S.A."/>
            <person name="Rahman M.S."/>
            <person name="Alam M."/>
        </authorList>
    </citation>
    <scope>NUCLEOTIDE SEQUENCE [LARGE SCALE GENOMIC DNA]</scope>
    <source>
        <strain evidence="4">cv. CVL-1</strain>
        <tissue evidence="3">Whole seedling</tissue>
    </source>
</reference>
<dbReference type="InterPro" id="IPR036691">
    <property type="entry name" value="Endo/exonu/phosph_ase_sf"/>
</dbReference>
<dbReference type="AlphaFoldDB" id="A0A1R3IBK8"/>
<dbReference type="InterPro" id="IPR050410">
    <property type="entry name" value="CCR4/nocturin_mRNA_transcr"/>
</dbReference>
<keyword evidence="3" id="KW-0255">Endonuclease</keyword>
<keyword evidence="3" id="KW-0269">Exonuclease</keyword>
<proteinExistence type="predicted"/>
<protein>
    <submittedName>
        <fullName evidence="3">Endonuclease/exonuclease/phosphatase</fullName>
    </submittedName>
</protein>
<dbReference type="Gramene" id="OMO79944">
    <property type="protein sequence ID" value="OMO79944"/>
    <property type="gene ID" value="CCACVL1_13297"/>
</dbReference>
<dbReference type="Gene3D" id="3.60.10.10">
    <property type="entry name" value="Endonuclease/exonuclease/phosphatase"/>
    <property type="match status" value="1"/>
</dbReference>
<keyword evidence="3" id="KW-0540">Nuclease</keyword>
<dbReference type="SUPFAM" id="SSF56219">
    <property type="entry name" value="DNase I-like"/>
    <property type="match status" value="1"/>
</dbReference>
<feature type="domain" description="Endonuclease/exonuclease/phosphatase" evidence="2">
    <location>
        <begin position="67"/>
        <end position="400"/>
    </location>
</feature>
<dbReference type="Proteomes" id="UP000188268">
    <property type="component" value="Unassembled WGS sequence"/>
</dbReference>
<accession>A0A1R3IBK8</accession>
<dbReference type="GO" id="GO:0000175">
    <property type="term" value="F:3'-5'-RNA exonuclease activity"/>
    <property type="evidence" value="ECO:0007669"/>
    <property type="project" value="TreeGrafter"/>
</dbReference>
<dbReference type="PANTHER" id="PTHR12121">
    <property type="entry name" value="CARBON CATABOLITE REPRESSOR PROTEIN 4"/>
    <property type="match status" value="1"/>
</dbReference>
<feature type="region of interest" description="Disordered" evidence="1">
    <location>
        <begin position="240"/>
        <end position="267"/>
    </location>
</feature>
<dbReference type="PANTHER" id="PTHR12121:SF85">
    <property type="entry name" value="CARBON CATABOLITE REPRESSOR PROTEIN 4 HOMOLOG 6"/>
    <property type="match status" value="1"/>
</dbReference>
<evidence type="ECO:0000313" key="3">
    <source>
        <dbReference type="EMBL" id="OMO79944.1"/>
    </source>
</evidence>
<dbReference type="OMA" id="LYWHIPP"/>
<dbReference type="Pfam" id="PF03372">
    <property type="entry name" value="Exo_endo_phos"/>
    <property type="match status" value="1"/>
</dbReference>